<comment type="similarity">
    <text evidence="1">Belongs to the UPF0236 family.</text>
</comment>
<name>A0A1M4S6P5_9LACT</name>
<dbReference type="NCBIfam" id="NF033529">
    <property type="entry name" value="transpos_ISLre2"/>
    <property type="match status" value="1"/>
</dbReference>
<dbReference type="InterPro" id="IPR009620">
    <property type="entry name" value="UPF0236"/>
</dbReference>
<evidence type="ECO:0000256" key="1">
    <source>
        <dbReference type="ARBA" id="ARBA00006539"/>
    </source>
</evidence>
<reference evidence="2 3" key="1">
    <citation type="submission" date="2016-11" db="EMBL/GenBank/DDBJ databases">
        <authorList>
            <person name="Jaros S."/>
            <person name="Januszkiewicz K."/>
            <person name="Wedrychowicz H."/>
        </authorList>
    </citation>
    <scope>NUCLEOTIDE SEQUENCE [LARGE SCALE GENOMIC DNA]</scope>
    <source>
        <strain evidence="2 3">DSM 15692</strain>
    </source>
</reference>
<dbReference type="AlphaFoldDB" id="A0A1M4S6P5"/>
<evidence type="ECO:0000313" key="3">
    <source>
        <dbReference type="Proteomes" id="UP000184128"/>
    </source>
</evidence>
<keyword evidence="3" id="KW-1185">Reference proteome</keyword>
<dbReference type="Pfam" id="PF06782">
    <property type="entry name" value="UPF0236"/>
    <property type="match status" value="1"/>
</dbReference>
<dbReference type="RefSeq" id="WP_073294499.1">
    <property type="nucleotide sequence ID" value="NZ_FQUF01000002.1"/>
</dbReference>
<dbReference type="Proteomes" id="UP000184128">
    <property type="component" value="Unassembled WGS sequence"/>
</dbReference>
<proteinExistence type="inferred from homology"/>
<organism evidence="2 3">
    <name type="scientific">Atopostipes suicloacalis DSM 15692</name>
    <dbReference type="NCBI Taxonomy" id="1121025"/>
    <lineage>
        <taxon>Bacteria</taxon>
        <taxon>Bacillati</taxon>
        <taxon>Bacillota</taxon>
        <taxon>Bacilli</taxon>
        <taxon>Lactobacillales</taxon>
        <taxon>Carnobacteriaceae</taxon>
        <taxon>Atopostipes</taxon>
    </lineage>
</organism>
<protein>
    <submittedName>
        <fullName evidence="2">Uncharacterized protein family (UPF0236)</fullName>
    </submittedName>
</protein>
<accession>A0A1M4S6P5</accession>
<gene>
    <name evidence="2" type="ORF">SAMN02745249_00077</name>
</gene>
<dbReference type="OrthoDB" id="2162583at2"/>
<dbReference type="STRING" id="1121025.SAMN02745249_00077"/>
<dbReference type="EMBL" id="FQUF01000002">
    <property type="protein sequence ID" value="SHE27868.1"/>
    <property type="molecule type" value="Genomic_DNA"/>
</dbReference>
<sequence length="465" mass="53219">MDNIISEIVEIIHHNQSLIDIEMAMDTYFMEILSQLFSKALERIDLELILDYKDKGFEIDRIEERTVQFSFGPVVLKRRRMRKKGEKSIVPLDIAIGLEKHKRYSPLVEMKAVTLASDSVYRKASDAIELLTPLSISHGAIHSMTQRIGETIQKWTDEAPLHDETSIRDKKKVPVLFIEGDGLLLKGSKENRPQLHRVQIHEGVTVNSKRPELINILLFESTESSRKAFERAGKWLEKKYDLRDTIVISNSDGGSGYERDKFDAIIGQTKRHEHFRDPYHVNRKIKERLSFDKQMASAMIRAVRLYDQAQIEAVLNTTLSRIDDDIKEKDYIENVYKLDQYIQRNWESIKPIRMRGLPVQKGLGVCESNHRPFSYRMKHQGRGFTKKGAGNLAAVISARRNGSFLEILTTELPVLKEEGNNQFKSAVRNALKKGKVQPSRGAVTGRIANYGPTSSPMGRLAGMFR</sequence>
<evidence type="ECO:0000313" key="2">
    <source>
        <dbReference type="EMBL" id="SHE27868.1"/>
    </source>
</evidence>